<evidence type="ECO:0000313" key="1">
    <source>
        <dbReference type="EMBL" id="KAI3829954.1"/>
    </source>
</evidence>
<accession>A0ACB9KCH4</accession>
<evidence type="ECO:0000313" key="2">
    <source>
        <dbReference type="Proteomes" id="UP001056120"/>
    </source>
</evidence>
<keyword evidence="2" id="KW-1185">Reference proteome</keyword>
<comment type="caution">
    <text evidence="1">The sequence shown here is derived from an EMBL/GenBank/DDBJ whole genome shotgun (WGS) entry which is preliminary data.</text>
</comment>
<reference evidence="2" key="1">
    <citation type="journal article" date="2022" name="Mol. Ecol. Resour.">
        <title>The genomes of chicory, endive, great burdock and yacon provide insights into Asteraceae palaeo-polyploidization history and plant inulin production.</title>
        <authorList>
            <person name="Fan W."/>
            <person name="Wang S."/>
            <person name="Wang H."/>
            <person name="Wang A."/>
            <person name="Jiang F."/>
            <person name="Liu H."/>
            <person name="Zhao H."/>
            <person name="Xu D."/>
            <person name="Zhang Y."/>
        </authorList>
    </citation>
    <scope>NUCLEOTIDE SEQUENCE [LARGE SCALE GENOMIC DNA]</scope>
    <source>
        <strain evidence="2">cv. Yunnan</strain>
    </source>
</reference>
<proteinExistence type="predicted"/>
<name>A0ACB9KCH4_9ASTR</name>
<gene>
    <name evidence="1" type="ORF">L1987_04086</name>
</gene>
<dbReference type="Proteomes" id="UP001056120">
    <property type="component" value="Linkage Group LG01"/>
</dbReference>
<organism evidence="1 2">
    <name type="scientific">Smallanthus sonchifolius</name>
    <dbReference type="NCBI Taxonomy" id="185202"/>
    <lineage>
        <taxon>Eukaryota</taxon>
        <taxon>Viridiplantae</taxon>
        <taxon>Streptophyta</taxon>
        <taxon>Embryophyta</taxon>
        <taxon>Tracheophyta</taxon>
        <taxon>Spermatophyta</taxon>
        <taxon>Magnoliopsida</taxon>
        <taxon>eudicotyledons</taxon>
        <taxon>Gunneridae</taxon>
        <taxon>Pentapetalae</taxon>
        <taxon>asterids</taxon>
        <taxon>campanulids</taxon>
        <taxon>Asterales</taxon>
        <taxon>Asteraceae</taxon>
        <taxon>Asteroideae</taxon>
        <taxon>Heliantheae alliance</taxon>
        <taxon>Millerieae</taxon>
        <taxon>Smallanthus</taxon>
    </lineage>
</organism>
<dbReference type="EMBL" id="CM042018">
    <property type="protein sequence ID" value="KAI3829954.1"/>
    <property type="molecule type" value="Genomic_DNA"/>
</dbReference>
<sequence length="108" mass="12219">MNIKKFGPFLDLCVSSLRRGHANLLCIVPILSDVPEGTMIVIEFGHFKQLYVHLLSDVGFPRRQQANPHILSDVPEGTMLWIGFRLFKQLCVHLLVDVGRAAFNDSLF</sequence>
<protein>
    <submittedName>
        <fullName evidence="1">Uncharacterized protein</fullName>
    </submittedName>
</protein>
<reference evidence="1 2" key="2">
    <citation type="journal article" date="2022" name="Mol. Ecol. Resour.">
        <title>The genomes of chicory, endive, great burdock and yacon provide insights into Asteraceae paleo-polyploidization history and plant inulin production.</title>
        <authorList>
            <person name="Fan W."/>
            <person name="Wang S."/>
            <person name="Wang H."/>
            <person name="Wang A."/>
            <person name="Jiang F."/>
            <person name="Liu H."/>
            <person name="Zhao H."/>
            <person name="Xu D."/>
            <person name="Zhang Y."/>
        </authorList>
    </citation>
    <scope>NUCLEOTIDE SEQUENCE [LARGE SCALE GENOMIC DNA]</scope>
    <source>
        <strain evidence="2">cv. Yunnan</strain>
        <tissue evidence="1">Leaves</tissue>
    </source>
</reference>